<dbReference type="Proteomes" id="UP000673375">
    <property type="component" value="Unassembled WGS sequence"/>
</dbReference>
<dbReference type="EMBL" id="JAEDXU010000001">
    <property type="protein sequence ID" value="MBP1044665.1"/>
    <property type="molecule type" value="Genomic_DNA"/>
</dbReference>
<organism evidence="1 2">
    <name type="scientific">Enterococcus larvae</name>
    <dbReference type="NCBI Taxonomy" id="2794352"/>
    <lineage>
        <taxon>Bacteria</taxon>
        <taxon>Bacillati</taxon>
        <taxon>Bacillota</taxon>
        <taxon>Bacilli</taxon>
        <taxon>Lactobacillales</taxon>
        <taxon>Enterococcaceae</taxon>
        <taxon>Enterococcus</taxon>
    </lineage>
</organism>
<evidence type="ECO:0000313" key="1">
    <source>
        <dbReference type="EMBL" id="MBP1044665.1"/>
    </source>
</evidence>
<evidence type="ECO:0000313" key="2">
    <source>
        <dbReference type="Proteomes" id="UP000673375"/>
    </source>
</evidence>
<comment type="caution">
    <text evidence="1">The sequence shown here is derived from an EMBL/GenBank/DDBJ whole genome shotgun (WGS) entry which is preliminary data.</text>
</comment>
<name>A0ABS4CFA3_9ENTE</name>
<dbReference type="RefSeq" id="WP_209555474.1">
    <property type="nucleotide sequence ID" value="NZ_JAEDXU010000001.1"/>
</dbReference>
<gene>
    <name evidence="1" type="ORF">I6N96_00120</name>
</gene>
<protein>
    <submittedName>
        <fullName evidence="1">Uncharacterized protein</fullName>
    </submittedName>
</protein>
<sequence length="272" mass="31462">MKERVFELFNEHEMIEPVTAETLTKAFEGLDQGKSHILILEATPLIEKSPFIQVAWEKGIYVVEIQFKDGKQFQQFRKKTEDVRECHELFQSYLSGKLPELSGWQDVTAEIIYYYDDEEEGVAKKTSHPFFVHHFTHELYYNIIDDYAPFGNDTGNDSLRMIEDHLAKEEDVEDFDSLPVYVANSWKIEYLDPMKMTDDPDLISKNEQMIFESCQLTIAVGFGVIKITGGIDSPLKERTICALAQMSTLLPDGKKAYQLQIDDLKKFQAYDE</sequence>
<accession>A0ABS4CFA3</accession>
<keyword evidence="2" id="KW-1185">Reference proteome</keyword>
<proteinExistence type="predicted"/>
<reference evidence="1 2" key="1">
    <citation type="submission" date="2020-12" db="EMBL/GenBank/DDBJ databases">
        <title>Vagococcus allomyrinae sp. nov. and Enterococcus lavae sp. nov., isolated from the larvae of Allomyrina dichotoma.</title>
        <authorList>
            <person name="Lee S.D."/>
        </authorList>
    </citation>
    <scope>NUCLEOTIDE SEQUENCE [LARGE SCALE GENOMIC DNA]</scope>
    <source>
        <strain evidence="1 2">BWM-S5</strain>
    </source>
</reference>